<dbReference type="RefSeq" id="WP_331932887.1">
    <property type="nucleotide sequence ID" value="NZ_JBEPLU010000001.1"/>
</dbReference>
<gene>
    <name evidence="3" type="ORF">ABID41_000035</name>
</gene>
<feature type="chain" id="PRO_5047143627" description="Ice-binding protein C-terminal domain-containing protein" evidence="1">
    <location>
        <begin position="27"/>
        <end position="218"/>
    </location>
</feature>
<dbReference type="Pfam" id="PF07589">
    <property type="entry name" value="PEP-CTERM"/>
    <property type="match status" value="1"/>
</dbReference>
<feature type="domain" description="Ice-binding protein C-terminal" evidence="2">
    <location>
        <begin position="189"/>
        <end position="215"/>
    </location>
</feature>
<dbReference type="InterPro" id="IPR013424">
    <property type="entry name" value="Ice-binding_C"/>
</dbReference>
<keyword evidence="4" id="KW-1185">Reference proteome</keyword>
<protein>
    <recommendedName>
        <fullName evidence="2">Ice-binding protein C-terminal domain-containing protein</fullName>
    </recommendedName>
</protein>
<evidence type="ECO:0000256" key="1">
    <source>
        <dbReference type="SAM" id="SignalP"/>
    </source>
</evidence>
<accession>A0ABV2ED33</accession>
<dbReference type="NCBIfam" id="NF035944">
    <property type="entry name" value="PEPxxWA-CTERM"/>
    <property type="match status" value="1"/>
</dbReference>
<evidence type="ECO:0000313" key="3">
    <source>
        <dbReference type="EMBL" id="MET3524940.1"/>
    </source>
</evidence>
<dbReference type="EMBL" id="JBEPLU010000001">
    <property type="protein sequence ID" value="MET3524940.1"/>
    <property type="molecule type" value="Genomic_DNA"/>
</dbReference>
<reference evidence="3 4" key="1">
    <citation type="submission" date="2024-06" db="EMBL/GenBank/DDBJ databases">
        <title>Genomic Encyclopedia of Type Strains, Phase IV (KMG-IV): sequencing the most valuable type-strain genomes for metagenomic binning, comparative biology and taxonomic classification.</title>
        <authorList>
            <person name="Goeker M."/>
        </authorList>
    </citation>
    <scope>NUCLEOTIDE SEQUENCE [LARGE SCALE GENOMIC DNA]</scope>
    <source>
        <strain evidence="3 4">DSM 17809</strain>
    </source>
</reference>
<name>A0ABV2ED33_9CAUL</name>
<dbReference type="Proteomes" id="UP001549110">
    <property type="component" value="Unassembled WGS sequence"/>
</dbReference>
<comment type="caution">
    <text evidence="3">The sequence shown here is derived from an EMBL/GenBank/DDBJ whole genome shotgun (WGS) entry which is preliminary data.</text>
</comment>
<sequence>MTKLAIIASVFGASVLGLALAAPAQAKVVKVVHEGMVEFGDGDAQLFGAPNNSLTGMHVQSIYTFDLNRGDRFDGVDSAYVQGGSNLGVVGPLLSSSVRINGVTLGLNGGLENRYSASDQLRMHTETAWPAGGVITVDNAAAIDFQGLDFEYGGGFSGVSDWLVYSGGPQQAQIQWVTMTYTVTEVPSAIPEPASWALMIAGFGLTGAALRGSRRAYA</sequence>
<feature type="signal peptide" evidence="1">
    <location>
        <begin position="1"/>
        <end position="26"/>
    </location>
</feature>
<proteinExistence type="predicted"/>
<organism evidence="3 4">
    <name type="scientific">Phenylobacterium koreense</name>
    <dbReference type="NCBI Taxonomy" id="266125"/>
    <lineage>
        <taxon>Bacteria</taxon>
        <taxon>Pseudomonadati</taxon>
        <taxon>Pseudomonadota</taxon>
        <taxon>Alphaproteobacteria</taxon>
        <taxon>Caulobacterales</taxon>
        <taxon>Caulobacteraceae</taxon>
        <taxon>Phenylobacterium</taxon>
    </lineage>
</organism>
<evidence type="ECO:0000259" key="2">
    <source>
        <dbReference type="Pfam" id="PF07589"/>
    </source>
</evidence>
<evidence type="ECO:0000313" key="4">
    <source>
        <dbReference type="Proteomes" id="UP001549110"/>
    </source>
</evidence>
<keyword evidence="1" id="KW-0732">Signal</keyword>